<dbReference type="EMBL" id="PDUG01000005">
    <property type="protein sequence ID" value="PIC22390.1"/>
    <property type="molecule type" value="Genomic_DNA"/>
</dbReference>
<dbReference type="PANTHER" id="PTHR21503">
    <property type="entry name" value="F-BOX-CONTAINING HYPOTHETICAL PROTEIN C.ELEGANS"/>
    <property type="match status" value="1"/>
</dbReference>
<gene>
    <name evidence="1" type="primary">Cnig_chr_V.g16469</name>
    <name evidence="1" type="ORF">B9Z55_016469</name>
</gene>
<reference evidence="2" key="1">
    <citation type="submission" date="2017-10" db="EMBL/GenBank/DDBJ databases">
        <title>Rapid genome shrinkage in a self-fertile nematode reveals novel sperm competition proteins.</title>
        <authorList>
            <person name="Yin D."/>
            <person name="Schwarz E.M."/>
            <person name="Thomas C.G."/>
            <person name="Felde R.L."/>
            <person name="Korf I.F."/>
            <person name="Cutter A.D."/>
            <person name="Schartner C.M."/>
            <person name="Ralston E.J."/>
            <person name="Meyer B.J."/>
            <person name="Haag E.S."/>
        </authorList>
    </citation>
    <scope>NUCLEOTIDE SEQUENCE [LARGE SCALE GENOMIC DNA]</scope>
    <source>
        <strain evidence="2">JU1422</strain>
    </source>
</reference>
<evidence type="ECO:0000313" key="2">
    <source>
        <dbReference type="Proteomes" id="UP000230233"/>
    </source>
</evidence>
<sequence>MMLYGVTLTEQDVIQFLHKWISNEAYHDLEILFIGTENTLNRDLILQAIEFEEYNPKEPEKRPAKIVVDVPYIPAFNDDYDLDKDFIEIKRTRDGKRAFFSIDDMDFEFLVYNN</sequence>
<proteinExistence type="predicted"/>
<evidence type="ECO:0008006" key="3">
    <source>
        <dbReference type="Google" id="ProtNLM"/>
    </source>
</evidence>
<dbReference type="PANTHER" id="PTHR21503:SF8">
    <property type="entry name" value="F-BOX ASSOCIATED DOMAIN-CONTAINING PROTEIN-RELATED"/>
    <property type="match status" value="1"/>
</dbReference>
<protein>
    <recommendedName>
        <fullName evidence="3">F-box associated domain-containing protein</fullName>
    </recommendedName>
</protein>
<comment type="caution">
    <text evidence="1">The sequence shown here is derived from an EMBL/GenBank/DDBJ whole genome shotgun (WGS) entry which is preliminary data.</text>
</comment>
<organism evidence="1 2">
    <name type="scientific">Caenorhabditis nigoni</name>
    <dbReference type="NCBI Taxonomy" id="1611254"/>
    <lineage>
        <taxon>Eukaryota</taxon>
        <taxon>Metazoa</taxon>
        <taxon>Ecdysozoa</taxon>
        <taxon>Nematoda</taxon>
        <taxon>Chromadorea</taxon>
        <taxon>Rhabditida</taxon>
        <taxon>Rhabditina</taxon>
        <taxon>Rhabditomorpha</taxon>
        <taxon>Rhabditoidea</taxon>
        <taxon>Rhabditidae</taxon>
        <taxon>Peloderinae</taxon>
        <taxon>Caenorhabditis</taxon>
    </lineage>
</organism>
<dbReference type="AlphaFoldDB" id="A0A2G5T556"/>
<accession>A0A2G5T556</accession>
<dbReference type="OrthoDB" id="5893431at2759"/>
<name>A0A2G5T556_9PELO</name>
<evidence type="ECO:0000313" key="1">
    <source>
        <dbReference type="EMBL" id="PIC22390.1"/>
    </source>
</evidence>
<dbReference type="Proteomes" id="UP000230233">
    <property type="component" value="Chromosome V"/>
</dbReference>
<keyword evidence="2" id="KW-1185">Reference proteome</keyword>